<comment type="caution">
    <text evidence="2">The sequence shown here is derived from an EMBL/GenBank/DDBJ whole genome shotgun (WGS) entry which is preliminary data.</text>
</comment>
<keyword evidence="2" id="KW-0378">Hydrolase</keyword>
<dbReference type="SUPFAM" id="SSF53474">
    <property type="entry name" value="alpha/beta-Hydrolases"/>
    <property type="match status" value="1"/>
</dbReference>
<proteinExistence type="predicted"/>
<dbReference type="Proteomes" id="UP000032221">
    <property type="component" value="Unassembled WGS sequence"/>
</dbReference>
<evidence type="ECO:0000313" key="2">
    <source>
        <dbReference type="EMBL" id="KIU15875.1"/>
    </source>
</evidence>
<sequence length="281" mass="31181">MTLSHAETSREINGQYRLHYHEAGSGSELLLLHGSGPGVSGWSNYSKNLPVFADKFRTLCLDMPGFGGSPPVTWNKVYSQVAADAVRSFLDELQIDKVDIIGNSMGGNVAAEFALAHPDRVRRLALMGPGGLAVNTFSPPVSEGTRRLFEFLDDPCRDRMIAWVETMVSNPALITETLIDERMANALKPGVVATTAEIFATFGNPSLNTTPPLWARAKDIQQSTLIIWGRDDRMLPLEGGHFSYRQLPNAEMHIFSDCGHWAQIERKHDFERVVLEFLSRP</sequence>
<name>A0A0D1L4N0_9MYCO</name>
<evidence type="ECO:0000313" key="3">
    <source>
        <dbReference type="Proteomes" id="UP000032221"/>
    </source>
</evidence>
<gene>
    <name evidence="2" type="ORF">TL10_16365</name>
</gene>
<dbReference type="AlphaFoldDB" id="A0A0D1L4N0"/>
<accession>A0A0D1L4N0</accession>
<dbReference type="InterPro" id="IPR050266">
    <property type="entry name" value="AB_hydrolase_sf"/>
</dbReference>
<dbReference type="InterPro" id="IPR000639">
    <property type="entry name" value="Epox_hydrolase-like"/>
</dbReference>
<dbReference type="PANTHER" id="PTHR43798:SF33">
    <property type="entry name" value="HYDROLASE, PUTATIVE (AFU_ORTHOLOGUE AFUA_2G14860)-RELATED"/>
    <property type="match status" value="1"/>
</dbReference>
<dbReference type="Gene3D" id="3.40.50.1820">
    <property type="entry name" value="alpha/beta hydrolase"/>
    <property type="match status" value="1"/>
</dbReference>
<dbReference type="PATRIC" id="fig|280871.6.peg.3396"/>
<keyword evidence="3" id="KW-1185">Reference proteome</keyword>
<protein>
    <submittedName>
        <fullName evidence="2">4,5-9,10-diseco-3-hydroxy-5,9, 17-trioxoandrosta-1(10),2-diene-4-oate hydrolase</fullName>
    </submittedName>
</protein>
<dbReference type="OrthoDB" id="9801162at2"/>
<reference evidence="2 3" key="1">
    <citation type="submission" date="2015-01" db="EMBL/GenBank/DDBJ databases">
        <title>Genome sequence of Mycobacterium llatzerense and Mycobacterium immunogenum recovered from brain abscess.</title>
        <authorList>
            <person name="Greninger A.L."/>
            <person name="Langelier C."/>
            <person name="Cunningham G."/>
            <person name="Chiu C.Y."/>
            <person name="Miller S."/>
        </authorList>
    </citation>
    <scope>NUCLEOTIDE SEQUENCE [LARGE SCALE GENOMIC DNA]</scope>
    <source>
        <strain evidence="2 3">CLUC14</strain>
    </source>
</reference>
<dbReference type="EMBL" id="JXST01000022">
    <property type="protein sequence ID" value="KIU15875.1"/>
    <property type="molecule type" value="Genomic_DNA"/>
</dbReference>
<dbReference type="STRING" id="280871.TL10_16365"/>
<organism evidence="2 3">
    <name type="scientific">Mycolicibacterium llatzerense</name>
    <dbReference type="NCBI Taxonomy" id="280871"/>
    <lineage>
        <taxon>Bacteria</taxon>
        <taxon>Bacillati</taxon>
        <taxon>Actinomycetota</taxon>
        <taxon>Actinomycetes</taxon>
        <taxon>Mycobacteriales</taxon>
        <taxon>Mycobacteriaceae</taxon>
        <taxon>Mycolicibacterium</taxon>
    </lineage>
</organism>
<feature type="domain" description="AB hydrolase-1" evidence="1">
    <location>
        <begin position="29"/>
        <end position="270"/>
    </location>
</feature>
<dbReference type="PRINTS" id="PR00412">
    <property type="entry name" value="EPOXHYDRLASE"/>
</dbReference>
<dbReference type="Pfam" id="PF12697">
    <property type="entry name" value="Abhydrolase_6"/>
    <property type="match status" value="1"/>
</dbReference>
<dbReference type="PANTHER" id="PTHR43798">
    <property type="entry name" value="MONOACYLGLYCEROL LIPASE"/>
    <property type="match status" value="1"/>
</dbReference>
<dbReference type="InterPro" id="IPR000073">
    <property type="entry name" value="AB_hydrolase_1"/>
</dbReference>
<dbReference type="GO" id="GO:0016787">
    <property type="term" value="F:hydrolase activity"/>
    <property type="evidence" value="ECO:0007669"/>
    <property type="project" value="UniProtKB-KW"/>
</dbReference>
<dbReference type="PRINTS" id="PR00111">
    <property type="entry name" value="ABHYDROLASE"/>
</dbReference>
<evidence type="ECO:0000259" key="1">
    <source>
        <dbReference type="Pfam" id="PF12697"/>
    </source>
</evidence>
<dbReference type="InterPro" id="IPR029058">
    <property type="entry name" value="AB_hydrolase_fold"/>
</dbReference>
<dbReference type="GO" id="GO:0016020">
    <property type="term" value="C:membrane"/>
    <property type="evidence" value="ECO:0007669"/>
    <property type="project" value="TreeGrafter"/>
</dbReference>